<sequence>MTALDHPLTWAAPRPLWRAAGQPGLTPAILRFAQDDFADQLLGAMDTDPGALAAFVARHETWRTPPGETARPDLAQRVPLPAPVKANHRFMLRGKTPAPVAPEVPDAPLLKLYQPAHQRHYVATATLACATSGLPDRKLRGSHESVGMLLRRLMPSTAEGSDLVEYAWIPGDEPRWQRVSDSDPSVLAPGEEMLPVFPISHREGETIRRKTWGGNIPVGKRDDYIAAPVVREAVSLVEGQKAALSPAAPAASANSTQARLSEFRMDVAEPWKAMIRVIYKEAEELRIDTEGDPAEKQATLRKRNYQLQMQSWLLLLDFGHFLQRHIANVAARLGSGSTAGLSTGERNLLEWLDSTPVQTRLQNGMSTPGKTYAASMRDALNRVLQSGVAETLEAVETDYVPGSTGTEWPAFHYLLAGIGSVGEGGSIGLDGPFKHLPGLPVVEADNDGVEVAQFSSPLTGAISAAEEQAKLVDRISVLVGRALPVSTEETARPLPFAERLSKVMLETADDEGLFCIRFAHCNCDCGPLHPPTVSQPTERFRMASFFDPDAPAREIKIMLPRDTSPAGLRKHARGTAFVMSNMLCGQVQRAKGLGLIDLIRQVLPWPLHKDIDVGAGGGCKDGEVDIGMICSLSIPIVTLCALILLMIIVKLLDFIFKWVPWLIACFPLPNFTAKGGSS</sequence>
<dbReference type="EMBL" id="CP000157">
    <property type="protein sequence ID" value="ABC63957.1"/>
    <property type="molecule type" value="Genomic_DNA"/>
</dbReference>
<dbReference type="OrthoDB" id="136948at2"/>
<dbReference type="KEGG" id="eli:ELI_09325"/>
<dbReference type="HOGENOM" id="CLU_390204_0_0_5"/>
<name>Q2N8N4_ERYLH</name>
<keyword evidence="1" id="KW-0472">Membrane</keyword>
<evidence type="ECO:0000313" key="3">
    <source>
        <dbReference type="Proteomes" id="UP000008808"/>
    </source>
</evidence>
<dbReference type="RefSeq" id="WP_011414785.1">
    <property type="nucleotide sequence ID" value="NC_007722.1"/>
</dbReference>
<dbReference type="AlphaFoldDB" id="Q2N8N4"/>
<accession>Q2N8N4</accession>
<evidence type="ECO:0000313" key="2">
    <source>
        <dbReference type="EMBL" id="ABC63957.1"/>
    </source>
</evidence>
<keyword evidence="1" id="KW-0812">Transmembrane</keyword>
<dbReference type="eggNOG" id="ENOG502ZBQU">
    <property type="taxonomic scope" value="Bacteria"/>
</dbReference>
<dbReference type="STRING" id="314225.ELI_09325"/>
<gene>
    <name evidence="2" type="ordered locus">ELI_09325</name>
</gene>
<keyword evidence="3" id="KW-1185">Reference proteome</keyword>
<organism evidence="2 3">
    <name type="scientific">Erythrobacter litoralis (strain HTCC2594)</name>
    <dbReference type="NCBI Taxonomy" id="314225"/>
    <lineage>
        <taxon>Bacteria</taxon>
        <taxon>Pseudomonadati</taxon>
        <taxon>Pseudomonadota</taxon>
        <taxon>Alphaproteobacteria</taxon>
        <taxon>Sphingomonadales</taxon>
        <taxon>Erythrobacteraceae</taxon>
        <taxon>Erythrobacter/Porphyrobacter group</taxon>
        <taxon>Erythrobacter</taxon>
    </lineage>
</organism>
<protein>
    <submittedName>
        <fullName evidence="2">Uncharacterized protein</fullName>
    </submittedName>
</protein>
<proteinExistence type="predicted"/>
<dbReference type="Proteomes" id="UP000008808">
    <property type="component" value="Chromosome"/>
</dbReference>
<evidence type="ECO:0000256" key="1">
    <source>
        <dbReference type="SAM" id="Phobius"/>
    </source>
</evidence>
<keyword evidence="1" id="KW-1133">Transmembrane helix</keyword>
<reference evidence="3" key="1">
    <citation type="journal article" date="2009" name="J. Bacteriol.">
        <title>Complete genome sequence of Erythrobacter litoralis HTCC2594.</title>
        <authorList>
            <person name="Oh H.M."/>
            <person name="Giovannoni S.J."/>
            <person name="Ferriera S."/>
            <person name="Johnson J."/>
            <person name="Cho J.C."/>
        </authorList>
    </citation>
    <scope>NUCLEOTIDE SEQUENCE [LARGE SCALE GENOMIC DNA]</scope>
    <source>
        <strain evidence="3">HTCC2594</strain>
    </source>
</reference>
<feature type="transmembrane region" description="Helical" evidence="1">
    <location>
        <begin position="632"/>
        <end position="652"/>
    </location>
</feature>